<name>A0A5A7P041_STRAF</name>
<accession>A0A5A7P041</accession>
<dbReference type="EMBL" id="BKCP01000780">
    <property type="protein sequence ID" value="GER26122.1"/>
    <property type="molecule type" value="Genomic_DNA"/>
</dbReference>
<feature type="compositionally biased region" description="Basic residues" evidence="1">
    <location>
        <begin position="11"/>
        <end position="20"/>
    </location>
</feature>
<evidence type="ECO:0000313" key="3">
    <source>
        <dbReference type="Proteomes" id="UP000325081"/>
    </source>
</evidence>
<organism evidence="2 3">
    <name type="scientific">Striga asiatica</name>
    <name type="common">Asiatic witchweed</name>
    <name type="synonym">Buchnera asiatica</name>
    <dbReference type="NCBI Taxonomy" id="4170"/>
    <lineage>
        <taxon>Eukaryota</taxon>
        <taxon>Viridiplantae</taxon>
        <taxon>Streptophyta</taxon>
        <taxon>Embryophyta</taxon>
        <taxon>Tracheophyta</taxon>
        <taxon>Spermatophyta</taxon>
        <taxon>Magnoliopsida</taxon>
        <taxon>eudicotyledons</taxon>
        <taxon>Gunneridae</taxon>
        <taxon>Pentapetalae</taxon>
        <taxon>asterids</taxon>
        <taxon>lamiids</taxon>
        <taxon>Lamiales</taxon>
        <taxon>Orobanchaceae</taxon>
        <taxon>Buchnereae</taxon>
        <taxon>Striga</taxon>
    </lineage>
</organism>
<dbReference type="AlphaFoldDB" id="A0A5A7P041"/>
<comment type="caution">
    <text evidence="2">The sequence shown here is derived from an EMBL/GenBank/DDBJ whole genome shotgun (WGS) entry which is preliminary data.</text>
</comment>
<feature type="region of interest" description="Disordered" evidence="1">
    <location>
        <begin position="1"/>
        <end position="57"/>
    </location>
</feature>
<dbReference type="PANTHER" id="PTHR33710">
    <property type="entry name" value="BNAC02G09200D PROTEIN"/>
    <property type="match status" value="1"/>
</dbReference>
<keyword evidence="3" id="KW-1185">Reference proteome</keyword>
<sequence>MDPIDITQQQPKKKWTRRQAKLAGSSSSMPPPEPLEPKPSGKRELGGHEISMEGHPFTWANNRPAEGFIEEKLDRMIASLNWHSKHPTAKVLNIFRSASDHSLLFLQPGLPHNHVKHTFCFDKRWLKKPGLKEEIQKAWDQPVAGSAMFTLTEKIKATRVALLKWNRTFHTNSATAIKKLSEEMADLSRPPRAFAAVASFHVSTCF</sequence>
<evidence type="ECO:0000256" key="1">
    <source>
        <dbReference type="SAM" id="MobiDB-lite"/>
    </source>
</evidence>
<reference evidence="3" key="1">
    <citation type="journal article" date="2019" name="Curr. Biol.">
        <title>Genome Sequence of Striga asiatica Provides Insight into the Evolution of Plant Parasitism.</title>
        <authorList>
            <person name="Yoshida S."/>
            <person name="Kim S."/>
            <person name="Wafula E.K."/>
            <person name="Tanskanen J."/>
            <person name="Kim Y.M."/>
            <person name="Honaas L."/>
            <person name="Yang Z."/>
            <person name="Spallek T."/>
            <person name="Conn C.E."/>
            <person name="Ichihashi Y."/>
            <person name="Cheong K."/>
            <person name="Cui S."/>
            <person name="Der J.P."/>
            <person name="Gundlach H."/>
            <person name="Jiao Y."/>
            <person name="Hori C."/>
            <person name="Ishida J.K."/>
            <person name="Kasahara H."/>
            <person name="Kiba T."/>
            <person name="Kim M.S."/>
            <person name="Koo N."/>
            <person name="Laohavisit A."/>
            <person name="Lee Y.H."/>
            <person name="Lumba S."/>
            <person name="McCourt P."/>
            <person name="Mortimer J.C."/>
            <person name="Mutuku J.M."/>
            <person name="Nomura T."/>
            <person name="Sasaki-Sekimoto Y."/>
            <person name="Seto Y."/>
            <person name="Wang Y."/>
            <person name="Wakatake T."/>
            <person name="Sakakibara H."/>
            <person name="Demura T."/>
            <person name="Yamaguchi S."/>
            <person name="Yoneyama K."/>
            <person name="Manabe R.I."/>
            <person name="Nelson D.C."/>
            <person name="Schulman A.H."/>
            <person name="Timko M.P."/>
            <person name="dePamphilis C.W."/>
            <person name="Choi D."/>
            <person name="Shirasu K."/>
        </authorList>
    </citation>
    <scope>NUCLEOTIDE SEQUENCE [LARGE SCALE GENOMIC DNA]</scope>
    <source>
        <strain evidence="3">cv. UVA1</strain>
    </source>
</reference>
<feature type="compositionally biased region" description="Polar residues" evidence="1">
    <location>
        <begin position="1"/>
        <end position="10"/>
    </location>
</feature>
<dbReference type="PANTHER" id="PTHR33710:SF71">
    <property type="entry name" value="ENDONUCLEASE_EXONUCLEASE_PHOSPHATASE DOMAIN-CONTAINING PROTEIN"/>
    <property type="match status" value="1"/>
</dbReference>
<protein>
    <submittedName>
        <fullName evidence="2">DNAse I-like superfamily protein</fullName>
    </submittedName>
</protein>
<dbReference type="Proteomes" id="UP000325081">
    <property type="component" value="Unassembled WGS sequence"/>
</dbReference>
<evidence type="ECO:0000313" key="2">
    <source>
        <dbReference type="EMBL" id="GER26122.1"/>
    </source>
</evidence>
<proteinExistence type="predicted"/>
<feature type="compositionally biased region" description="Basic and acidic residues" evidence="1">
    <location>
        <begin position="35"/>
        <end position="52"/>
    </location>
</feature>
<dbReference type="OrthoDB" id="1748181at2759"/>
<gene>
    <name evidence="2" type="ORF">STAS_01754</name>
</gene>